<gene>
    <name evidence="2" type="ORF">HLUCCO17_06540</name>
</gene>
<comment type="caution">
    <text evidence="2">The sequence shown here is derived from an EMBL/GenBank/DDBJ whole genome shotgun (WGS) entry which is preliminary data.</text>
</comment>
<organism evidence="2 3">
    <name type="scientific">Saliniramus fredricksonii</name>
    <dbReference type="NCBI Taxonomy" id="1653334"/>
    <lineage>
        <taxon>Bacteria</taxon>
        <taxon>Pseudomonadati</taxon>
        <taxon>Pseudomonadota</taxon>
        <taxon>Alphaproteobacteria</taxon>
        <taxon>Hyphomicrobiales</taxon>
        <taxon>Salinarimonadaceae</taxon>
        <taxon>Saliniramus</taxon>
    </lineage>
</organism>
<evidence type="ECO:0000313" key="2">
    <source>
        <dbReference type="EMBL" id="KPQ11563.1"/>
    </source>
</evidence>
<proteinExistence type="predicted"/>
<accession>A0A0P7X8L1</accession>
<evidence type="ECO:0000256" key="1">
    <source>
        <dbReference type="SAM" id="MobiDB-lite"/>
    </source>
</evidence>
<reference evidence="2 3" key="1">
    <citation type="submission" date="2015-09" db="EMBL/GenBank/DDBJ databases">
        <title>Identification and resolution of microdiversity through metagenomic sequencing of parallel consortia.</title>
        <authorList>
            <person name="Nelson W.C."/>
            <person name="Romine M.F."/>
            <person name="Lindemann S.R."/>
        </authorList>
    </citation>
    <scope>NUCLEOTIDE SEQUENCE [LARGE SCALE GENOMIC DNA]</scope>
    <source>
        <strain evidence="2">HL-109</strain>
    </source>
</reference>
<dbReference type="EMBL" id="LJSX01000007">
    <property type="protein sequence ID" value="KPQ11563.1"/>
    <property type="molecule type" value="Genomic_DNA"/>
</dbReference>
<name>A0A0P7X8L1_9HYPH</name>
<feature type="compositionally biased region" description="Basic and acidic residues" evidence="1">
    <location>
        <begin position="52"/>
        <end position="61"/>
    </location>
</feature>
<feature type="region of interest" description="Disordered" evidence="1">
    <location>
        <begin position="46"/>
        <end position="72"/>
    </location>
</feature>
<dbReference type="Proteomes" id="UP000050497">
    <property type="component" value="Unassembled WGS sequence"/>
</dbReference>
<protein>
    <submittedName>
        <fullName evidence="2">Uncharacterized protein</fullName>
    </submittedName>
</protein>
<evidence type="ECO:0000313" key="3">
    <source>
        <dbReference type="Proteomes" id="UP000050497"/>
    </source>
</evidence>
<sequence length="72" mass="8080">MAERKSALKRAPERPALRALLDRAKTVELTDEELLDQRISFVYGNAPKGSRITRDSAEKAARSLRVSGRREA</sequence>
<dbReference type="AlphaFoldDB" id="A0A0P7X8L1"/>